<dbReference type="InterPro" id="IPR036388">
    <property type="entry name" value="WH-like_DNA-bd_sf"/>
</dbReference>
<dbReference type="SMART" id="SM00345">
    <property type="entry name" value="HTH_GNTR"/>
    <property type="match status" value="1"/>
</dbReference>
<feature type="domain" description="HTH gntR-type" evidence="4">
    <location>
        <begin position="7"/>
        <end position="75"/>
    </location>
</feature>
<dbReference type="GO" id="GO:0008324">
    <property type="term" value="F:monoatomic cation transmembrane transporter activity"/>
    <property type="evidence" value="ECO:0007669"/>
    <property type="project" value="InterPro"/>
</dbReference>
<dbReference type="SUPFAM" id="SSF46785">
    <property type="entry name" value="Winged helix' DNA-binding domain"/>
    <property type="match status" value="1"/>
</dbReference>
<evidence type="ECO:0000313" key="6">
    <source>
        <dbReference type="EMBL" id="RED89190.1"/>
    </source>
</evidence>
<sequence>MIPDHEKSGYKSIALDVAQRIVSGDFPLSSKISGRSILAGQYHVSPETIRKAIGLLKEEGIVAVSQGKEVRVISNDRAFEYITKNDYFKSVYSLKQDLQILLEEKRKIDRKFDSLLSEIIEASDRLQNLKPYHPVELKIQAHSHVVGQTIGNLQFWQNTGATIIALRRGTNVAISPGPHVILGVDDVLVVVGNGDFLNKTNRYLNKDRDI</sequence>
<dbReference type="Gene3D" id="3.30.70.1450">
    <property type="entry name" value="Regulator of K+ conductance, C-terminal domain"/>
    <property type="match status" value="1"/>
</dbReference>
<dbReference type="GO" id="GO:0006813">
    <property type="term" value="P:potassium ion transport"/>
    <property type="evidence" value="ECO:0007669"/>
    <property type="project" value="InterPro"/>
</dbReference>
<dbReference type="PROSITE" id="PS51202">
    <property type="entry name" value="RCK_C"/>
    <property type="match status" value="1"/>
</dbReference>
<dbReference type="OrthoDB" id="226679at2"/>
<keyword evidence="2" id="KW-0238">DNA-binding</keyword>
<dbReference type="Pfam" id="PF00392">
    <property type="entry name" value="GntR"/>
    <property type="match status" value="1"/>
</dbReference>
<dbReference type="EMBL" id="QRDZ01000001">
    <property type="protein sequence ID" value="RED89190.1"/>
    <property type="molecule type" value="Genomic_DNA"/>
</dbReference>
<dbReference type="InterPro" id="IPR036721">
    <property type="entry name" value="RCK_C_sf"/>
</dbReference>
<dbReference type="AlphaFoldDB" id="A0A3D9KR97"/>
<dbReference type="InterPro" id="IPR050144">
    <property type="entry name" value="AAE_transporter"/>
</dbReference>
<name>A0A3D9KR97_9BACL</name>
<dbReference type="Gene3D" id="1.10.10.10">
    <property type="entry name" value="Winged helix-like DNA-binding domain superfamily/Winged helix DNA-binding domain"/>
    <property type="match status" value="1"/>
</dbReference>
<dbReference type="PROSITE" id="PS50949">
    <property type="entry name" value="HTH_GNTR"/>
    <property type="match status" value="1"/>
</dbReference>
<dbReference type="RefSeq" id="WP_116058649.1">
    <property type="nucleotide sequence ID" value="NZ_QRDZ01000001.1"/>
</dbReference>
<evidence type="ECO:0000259" key="4">
    <source>
        <dbReference type="PROSITE" id="PS50949"/>
    </source>
</evidence>
<evidence type="ECO:0000256" key="2">
    <source>
        <dbReference type="ARBA" id="ARBA00023125"/>
    </source>
</evidence>
<dbReference type="GO" id="GO:0003677">
    <property type="term" value="F:DNA binding"/>
    <property type="evidence" value="ECO:0007669"/>
    <property type="project" value="UniProtKB-KW"/>
</dbReference>
<dbReference type="PANTHER" id="PTHR30445">
    <property type="entry name" value="K(+)_H(+) ANTIPORTER SUBUNIT KHTT"/>
    <property type="match status" value="1"/>
</dbReference>
<dbReference type="GO" id="GO:0003700">
    <property type="term" value="F:DNA-binding transcription factor activity"/>
    <property type="evidence" value="ECO:0007669"/>
    <property type="project" value="InterPro"/>
</dbReference>
<dbReference type="InterPro" id="IPR000524">
    <property type="entry name" value="Tscrpt_reg_HTH_GntR"/>
</dbReference>
<dbReference type="InterPro" id="IPR036390">
    <property type="entry name" value="WH_DNA-bd_sf"/>
</dbReference>
<gene>
    <name evidence="6" type="ORF">DFP98_101161</name>
</gene>
<dbReference type="InterPro" id="IPR006037">
    <property type="entry name" value="RCK_C"/>
</dbReference>
<keyword evidence="7" id="KW-1185">Reference proteome</keyword>
<accession>A0A3D9KR97</accession>
<evidence type="ECO:0000256" key="1">
    <source>
        <dbReference type="ARBA" id="ARBA00023015"/>
    </source>
</evidence>
<proteinExistence type="predicted"/>
<dbReference type="SUPFAM" id="SSF116726">
    <property type="entry name" value="TrkA C-terminal domain-like"/>
    <property type="match status" value="1"/>
</dbReference>
<dbReference type="PANTHER" id="PTHR30445:SF8">
    <property type="entry name" value="K(+)_H(+) ANTIPORTER SUBUNIT KHTT"/>
    <property type="match status" value="1"/>
</dbReference>
<dbReference type="Pfam" id="PF02080">
    <property type="entry name" value="TrkA_C"/>
    <property type="match status" value="1"/>
</dbReference>
<reference evidence="6 7" key="1">
    <citation type="submission" date="2018-07" db="EMBL/GenBank/DDBJ databases">
        <title>Genomic Encyclopedia of Type Strains, Phase III (KMG-III): the genomes of soil and plant-associated and newly described type strains.</title>
        <authorList>
            <person name="Whitman W."/>
        </authorList>
    </citation>
    <scope>NUCLEOTIDE SEQUENCE [LARGE SCALE GENOMIC DNA]</scope>
    <source>
        <strain evidence="6 7">CECT 7287</strain>
    </source>
</reference>
<evidence type="ECO:0000313" key="7">
    <source>
        <dbReference type="Proteomes" id="UP000256977"/>
    </source>
</evidence>
<evidence type="ECO:0000259" key="5">
    <source>
        <dbReference type="PROSITE" id="PS51202"/>
    </source>
</evidence>
<feature type="domain" description="RCK C-terminal" evidence="5">
    <location>
        <begin position="121"/>
        <end position="206"/>
    </location>
</feature>
<keyword evidence="3" id="KW-0804">Transcription</keyword>
<evidence type="ECO:0000256" key="3">
    <source>
        <dbReference type="ARBA" id="ARBA00023163"/>
    </source>
</evidence>
<keyword evidence="1" id="KW-0805">Transcription regulation</keyword>
<protein>
    <submittedName>
        <fullName evidence="6">GntR family transcriptional regulator</fullName>
    </submittedName>
</protein>
<comment type="caution">
    <text evidence="6">The sequence shown here is derived from an EMBL/GenBank/DDBJ whole genome shotgun (WGS) entry which is preliminary data.</text>
</comment>
<dbReference type="Proteomes" id="UP000256977">
    <property type="component" value="Unassembled WGS sequence"/>
</dbReference>
<organism evidence="6 7">
    <name type="scientific">Cohnella phaseoli</name>
    <dbReference type="NCBI Taxonomy" id="456490"/>
    <lineage>
        <taxon>Bacteria</taxon>
        <taxon>Bacillati</taxon>
        <taxon>Bacillota</taxon>
        <taxon>Bacilli</taxon>
        <taxon>Bacillales</taxon>
        <taxon>Paenibacillaceae</taxon>
        <taxon>Cohnella</taxon>
    </lineage>
</organism>